<keyword evidence="1" id="KW-0472">Membrane</keyword>
<keyword evidence="1" id="KW-0812">Transmembrane</keyword>
<evidence type="ECO:0000313" key="3">
    <source>
        <dbReference type="Proteomes" id="UP000787472"/>
    </source>
</evidence>
<dbReference type="RefSeq" id="WP_167183582.1">
    <property type="nucleotide sequence ID" value="NZ_JAAONZ010000003.1"/>
</dbReference>
<evidence type="ECO:0000313" key="2">
    <source>
        <dbReference type="EMBL" id="NHO65217.1"/>
    </source>
</evidence>
<dbReference type="EMBL" id="JAAONZ010000003">
    <property type="protein sequence ID" value="NHO65217.1"/>
    <property type="molecule type" value="Genomic_DNA"/>
</dbReference>
<feature type="transmembrane region" description="Helical" evidence="1">
    <location>
        <begin position="99"/>
        <end position="123"/>
    </location>
</feature>
<keyword evidence="1" id="KW-1133">Transmembrane helix</keyword>
<dbReference type="AlphaFoldDB" id="A0A9E5JR54"/>
<proteinExistence type="predicted"/>
<reference evidence="2" key="1">
    <citation type="submission" date="2020-03" db="EMBL/GenBank/DDBJ databases">
        <authorList>
            <person name="Guo F."/>
        </authorList>
    </citation>
    <scope>NUCLEOTIDE SEQUENCE</scope>
    <source>
        <strain evidence="2">JCM 30134</strain>
    </source>
</reference>
<sequence length="124" mass="13658">MSLFAKVLAVPAVLAFVACILYVLFGQITVRKLRKNPETKDALGLEYVSGWDIINVAQVLALPKSWSQKLGAGKLSFLYANAGVIYLHTTKVDRFLGALFYWLLMISGLSLAFLTLMEALGVFD</sequence>
<feature type="transmembrane region" description="Helical" evidence="1">
    <location>
        <begin position="6"/>
        <end position="25"/>
    </location>
</feature>
<dbReference type="Proteomes" id="UP000787472">
    <property type="component" value="Unassembled WGS sequence"/>
</dbReference>
<comment type="caution">
    <text evidence="2">The sequence shown here is derived from an EMBL/GenBank/DDBJ whole genome shotgun (WGS) entry which is preliminary data.</text>
</comment>
<keyword evidence="3" id="KW-1185">Reference proteome</keyword>
<dbReference type="PROSITE" id="PS51257">
    <property type="entry name" value="PROKAR_LIPOPROTEIN"/>
    <property type="match status" value="1"/>
</dbReference>
<gene>
    <name evidence="2" type="ORF">G8770_06635</name>
</gene>
<evidence type="ECO:0000256" key="1">
    <source>
        <dbReference type="SAM" id="Phobius"/>
    </source>
</evidence>
<accession>A0A9E5JR54</accession>
<organism evidence="2 3">
    <name type="scientific">Pseudomaricurvus hydrocarbonicus</name>
    <dbReference type="NCBI Taxonomy" id="1470433"/>
    <lineage>
        <taxon>Bacteria</taxon>
        <taxon>Pseudomonadati</taxon>
        <taxon>Pseudomonadota</taxon>
        <taxon>Gammaproteobacteria</taxon>
        <taxon>Cellvibrionales</taxon>
        <taxon>Cellvibrionaceae</taxon>
        <taxon>Pseudomaricurvus</taxon>
    </lineage>
</organism>
<name>A0A9E5JR54_9GAMM</name>
<protein>
    <submittedName>
        <fullName evidence="2">Uncharacterized protein</fullName>
    </submittedName>
</protein>